<evidence type="ECO:0000313" key="2">
    <source>
        <dbReference type="EMBL" id="PBK82248.1"/>
    </source>
</evidence>
<proteinExistence type="predicted"/>
<dbReference type="OMA" id="FPEYCEY"/>
<dbReference type="AlphaFoldDB" id="A0A2H3CUY5"/>
<dbReference type="EMBL" id="KZ293720">
    <property type="protein sequence ID" value="PBK82248.1"/>
    <property type="molecule type" value="Genomic_DNA"/>
</dbReference>
<dbReference type="InterPro" id="IPR011009">
    <property type="entry name" value="Kinase-like_dom_sf"/>
</dbReference>
<sequence>HEDQGRGAHCEEGYEGLFIDENPSDRFLDVGGPSRPFRSIWLRLRTVFTTITWDLWLCFPDRLRSTVYLRLAEWYGVGRWNIDHLPFGLILKHTHERPPTLETSNISFVWKNTSIPVPEVLDTIPPRPGHDRGGLIIMKSIGGITLQEWLSPQVTFPPELHHHLDLLVNGDGTRIDELRTILQGFEPTVDLSDSSELISDLRRALLELRAISPPPSGQVSGANGAPFITLRFSDRDILQPFENMGAFHETLLQLCVIRSRMPRLRKVAKPVYARNHRLCFSHLYLSTGNILVKDGRLAGIVDWETAGWFPEYCEYTMLRIRNISHVKGLRIFWDAVGAFDHEQYRDELYLEKSTVSLHWRHGFGSWYNT</sequence>
<keyword evidence="3" id="KW-1185">Reference proteome</keyword>
<dbReference type="Pfam" id="PF01636">
    <property type="entry name" value="APH"/>
    <property type="match status" value="1"/>
</dbReference>
<dbReference type="Proteomes" id="UP000217790">
    <property type="component" value="Unassembled WGS sequence"/>
</dbReference>
<feature type="domain" description="Aminoglycoside phosphotransferase" evidence="1">
    <location>
        <begin position="190"/>
        <end position="319"/>
    </location>
</feature>
<accession>A0A2H3CUY5</accession>
<name>A0A2H3CUY5_ARMGA</name>
<feature type="non-terminal residue" evidence="2">
    <location>
        <position position="1"/>
    </location>
</feature>
<protein>
    <recommendedName>
        <fullName evidence="1">Aminoglycoside phosphotransferase domain-containing protein</fullName>
    </recommendedName>
</protein>
<evidence type="ECO:0000259" key="1">
    <source>
        <dbReference type="Pfam" id="PF01636"/>
    </source>
</evidence>
<organism evidence="2 3">
    <name type="scientific">Armillaria gallica</name>
    <name type="common">Bulbous honey fungus</name>
    <name type="synonym">Armillaria bulbosa</name>
    <dbReference type="NCBI Taxonomy" id="47427"/>
    <lineage>
        <taxon>Eukaryota</taxon>
        <taxon>Fungi</taxon>
        <taxon>Dikarya</taxon>
        <taxon>Basidiomycota</taxon>
        <taxon>Agaricomycotina</taxon>
        <taxon>Agaricomycetes</taxon>
        <taxon>Agaricomycetidae</taxon>
        <taxon>Agaricales</taxon>
        <taxon>Marasmiineae</taxon>
        <taxon>Physalacriaceae</taxon>
        <taxon>Armillaria</taxon>
    </lineage>
</organism>
<dbReference type="InParanoid" id="A0A2H3CUY5"/>
<dbReference type="InterPro" id="IPR051678">
    <property type="entry name" value="AGP_Transferase"/>
</dbReference>
<gene>
    <name evidence="2" type="ORF">ARMGADRAFT_741180</name>
</gene>
<dbReference type="InterPro" id="IPR002575">
    <property type="entry name" value="Aminoglycoside_PTrfase"/>
</dbReference>
<dbReference type="SUPFAM" id="SSF56112">
    <property type="entry name" value="Protein kinase-like (PK-like)"/>
    <property type="match status" value="1"/>
</dbReference>
<dbReference type="OrthoDB" id="5404599at2759"/>
<dbReference type="STRING" id="47427.A0A2H3CUY5"/>
<reference evidence="3" key="1">
    <citation type="journal article" date="2017" name="Nat. Ecol. Evol.">
        <title>Genome expansion and lineage-specific genetic innovations in the forest pathogenic fungi Armillaria.</title>
        <authorList>
            <person name="Sipos G."/>
            <person name="Prasanna A.N."/>
            <person name="Walter M.C."/>
            <person name="O'Connor E."/>
            <person name="Balint B."/>
            <person name="Krizsan K."/>
            <person name="Kiss B."/>
            <person name="Hess J."/>
            <person name="Varga T."/>
            <person name="Slot J."/>
            <person name="Riley R."/>
            <person name="Boka B."/>
            <person name="Rigling D."/>
            <person name="Barry K."/>
            <person name="Lee J."/>
            <person name="Mihaltcheva S."/>
            <person name="LaButti K."/>
            <person name="Lipzen A."/>
            <person name="Waldron R."/>
            <person name="Moloney N.M."/>
            <person name="Sperisen C."/>
            <person name="Kredics L."/>
            <person name="Vagvoelgyi C."/>
            <person name="Patrignani A."/>
            <person name="Fitzpatrick D."/>
            <person name="Nagy I."/>
            <person name="Doyle S."/>
            <person name="Anderson J.B."/>
            <person name="Grigoriev I.V."/>
            <person name="Gueldener U."/>
            <person name="Muensterkoetter M."/>
            <person name="Nagy L.G."/>
        </authorList>
    </citation>
    <scope>NUCLEOTIDE SEQUENCE [LARGE SCALE GENOMIC DNA]</scope>
    <source>
        <strain evidence="3">Ar21-2</strain>
    </source>
</reference>
<evidence type="ECO:0000313" key="3">
    <source>
        <dbReference type="Proteomes" id="UP000217790"/>
    </source>
</evidence>
<dbReference type="PANTHER" id="PTHR21310">
    <property type="entry name" value="AMINOGLYCOSIDE PHOSPHOTRANSFERASE-RELATED-RELATED"/>
    <property type="match status" value="1"/>
</dbReference>
<dbReference type="PANTHER" id="PTHR21310:SF58">
    <property type="entry name" value="AMINOGLYCOSIDE PHOSPHOTRANSFERASE DOMAIN-CONTAINING PROTEIN"/>
    <property type="match status" value="1"/>
</dbReference>